<dbReference type="Proteomes" id="UP000732193">
    <property type="component" value="Unassembled WGS sequence"/>
</dbReference>
<sequence>MRNKIDLTLPPDVLFLNPWRDPGFRLLLEPEYNWRPIKGGNIAGFAASAHREINEKIEQHLKGTKKNRTFATPVAFNSVPVMLDRANFRKSFALARDRVVLSGAAGTRAINQYRWENDGADIDADTRLDEFFSTCRAQNEGKEIPVYSGLLEPDVPFAVVCRNTFNYFHFITESLSQLTVLDGLDFQGNIYFHFPNSEDKQRPFAQAFAEALFPEFKGRIFFERVPKDYAKVVTAFELAGGHHMAPDADFDGLGEHMPDALNQQGAVGSMQSRVPLAMNAVSSNLLALRDRALRAIEGHSFDHLPKRFFAGRDTRLSRARQLEGEDLLFEHLEMFGFEYVVFESLSPLEQIALMARAEMMVSYHGAGFTNMLFASPDTYVIEIGTLQTAQIRWGDFWPVAHASRCKYVSFYGDFKAENPLLEPEFNKDGIVAASLSKQAIAQMMAFIVTILGRYPDLKRPRVLAQLATEVLQVGGAEHAIGLLEKHDDLVRNNGRLCLIKADCHKKLGEPKSELVALDLAHKADPGRWQTLVRMIWCANHCERPQVIRWALSRLKVDFPDRHDAFVSNHSWVRFVA</sequence>
<keyword evidence="1" id="KW-0328">Glycosyltransferase</keyword>
<proteinExistence type="predicted"/>
<gene>
    <name evidence="5" type="ORF">JQV55_09295</name>
</gene>
<dbReference type="EMBL" id="JAFBRM010000002">
    <property type="protein sequence ID" value="MBM1713754.1"/>
    <property type="molecule type" value="Genomic_DNA"/>
</dbReference>
<dbReference type="PANTHER" id="PTHR20961:SF150">
    <property type="entry name" value="GLYCOSYLTRANSFERASE FAMILY 61 PROTEIN"/>
    <property type="match status" value="1"/>
</dbReference>
<accession>A0AAE2VYG3</accession>
<evidence type="ECO:0000256" key="3">
    <source>
        <dbReference type="ARBA" id="ARBA00023180"/>
    </source>
</evidence>
<evidence type="ECO:0000313" key="6">
    <source>
        <dbReference type="Proteomes" id="UP000732193"/>
    </source>
</evidence>
<evidence type="ECO:0000313" key="5">
    <source>
        <dbReference type="EMBL" id="MBM1713754.1"/>
    </source>
</evidence>
<comment type="caution">
    <text evidence="5">The sequence shown here is derived from an EMBL/GenBank/DDBJ whole genome shotgun (WGS) entry which is preliminary data.</text>
</comment>
<protein>
    <submittedName>
        <fullName evidence="5">Glycosyltransferase family 61 protein</fullName>
    </submittedName>
</protein>
<evidence type="ECO:0000256" key="1">
    <source>
        <dbReference type="ARBA" id="ARBA00022676"/>
    </source>
</evidence>
<dbReference type="Pfam" id="PF04577">
    <property type="entry name" value="Glyco_transf_61"/>
    <property type="match status" value="1"/>
</dbReference>
<dbReference type="InterPro" id="IPR007657">
    <property type="entry name" value="Glycosyltransferase_61"/>
</dbReference>
<dbReference type="PANTHER" id="PTHR20961">
    <property type="entry name" value="GLYCOSYLTRANSFERASE"/>
    <property type="match status" value="1"/>
</dbReference>
<keyword evidence="6" id="KW-1185">Reference proteome</keyword>
<organism evidence="5 6">
    <name type="scientific">Sulfitobacter geojensis</name>
    <dbReference type="NCBI Taxonomy" id="1342299"/>
    <lineage>
        <taxon>Bacteria</taxon>
        <taxon>Pseudomonadati</taxon>
        <taxon>Pseudomonadota</taxon>
        <taxon>Alphaproteobacteria</taxon>
        <taxon>Rhodobacterales</taxon>
        <taxon>Roseobacteraceae</taxon>
        <taxon>Sulfitobacter</taxon>
    </lineage>
</organism>
<dbReference type="InterPro" id="IPR049625">
    <property type="entry name" value="Glyco_transf_61_cat"/>
</dbReference>
<reference evidence="5 6" key="1">
    <citation type="submission" date="2021-01" db="EMBL/GenBank/DDBJ databases">
        <title>Diatom-associated Roseobacters Show Island Model of Population Structure.</title>
        <authorList>
            <person name="Qu L."/>
            <person name="Feng X."/>
            <person name="Chen Y."/>
            <person name="Li L."/>
            <person name="Wang X."/>
            <person name="Hu Z."/>
            <person name="Wang H."/>
            <person name="Luo H."/>
        </authorList>
    </citation>
    <scope>NUCLEOTIDE SEQUENCE [LARGE SCALE GENOMIC DNA]</scope>
    <source>
        <strain evidence="5 6">TR60-84</strain>
    </source>
</reference>
<feature type="domain" description="Glycosyltransferase 61 catalytic" evidence="4">
    <location>
        <begin position="167"/>
        <end position="381"/>
    </location>
</feature>
<dbReference type="InterPro" id="IPR011990">
    <property type="entry name" value="TPR-like_helical_dom_sf"/>
</dbReference>
<name>A0AAE2VYG3_9RHOB</name>
<dbReference type="GO" id="GO:0016757">
    <property type="term" value="F:glycosyltransferase activity"/>
    <property type="evidence" value="ECO:0007669"/>
    <property type="project" value="UniProtKB-KW"/>
</dbReference>
<keyword evidence="3" id="KW-0325">Glycoprotein</keyword>
<evidence type="ECO:0000259" key="4">
    <source>
        <dbReference type="Pfam" id="PF04577"/>
    </source>
</evidence>
<keyword evidence="2" id="KW-0808">Transferase</keyword>
<dbReference type="RefSeq" id="WP_203242062.1">
    <property type="nucleotide sequence ID" value="NZ_JAFBRH010000002.1"/>
</dbReference>
<evidence type="ECO:0000256" key="2">
    <source>
        <dbReference type="ARBA" id="ARBA00022679"/>
    </source>
</evidence>
<dbReference type="SUPFAM" id="SSF48452">
    <property type="entry name" value="TPR-like"/>
    <property type="match status" value="1"/>
</dbReference>
<dbReference type="AlphaFoldDB" id="A0AAE2VYG3"/>